<evidence type="ECO:0000313" key="2">
    <source>
        <dbReference type="Proteomes" id="UP000295008"/>
    </source>
</evidence>
<sequence length="65" mass="7595">MSGRDGLPVTKRLEIKRGTPASAYFFTLRPARIRPEREGPDQKQRLFMILPVFFSRFITAVLNYH</sequence>
<name>A0A4R1RL44_HYDET</name>
<evidence type="ECO:0000313" key="1">
    <source>
        <dbReference type="EMBL" id="TCL66580.1"/>
    </source>
</evidence>
<proteinExistence type="predicted"/>
<accession>A0A4R1RL44</accession>
<dbReference type="AlphaFoldDB" id="A0A4R1RL44"/>
<keyword evidence="2" id="KW-1185">Reference proteome</keyword>
<dbReference type="EMBL" id="SLUN01000015">
    <property type="protein sequence ID" value="TCL66580.1"/>
    <property type="molecule type" value="Genomic_DNA"/>
</dbReference>
<dbReference type="Proteomes" id="UP000295008">
    <property type="component" value="Unassembled WGS sequence"/>
</dbReference>
<organism evidence="1 2">
    <name type="scientific">Hydrogenispora ethanolica</name>
    <dbReference type="NCBI Taxonomy" id="1082276"/>
    <lineage>
        <taxon>Bacteria</taxon>
        <taxon>Bacillati</taxon>
        <taxon>Bacillota</taxon>
        <taxon>Hydrogenispora</taxon>
    </lineage>
</organism>
<reference evidence="1 2" key="1">
    <citation type="submission" date="2019-03" db="EMBL/GenBank/DDBJ databases">
        <title>Genomic Encyclopedia of Type Strains, Phase IV (KMG-IV): sequencing the most valuable type-strain genomes for metagenomic binning, comparative biology and taxonomic classification.</title>
        <authorList>
            <person name="Goeker M."/>
        </authorList>
    </citation>
    <scope>NUCLEOTIDE SEQUENCE [LARGE SCALE GENOMIC DNA]</scope>
    <source>
        <strain evidence="1 2">LX-B</strain>
    </source>
</reference>
<gene>
    <name evidence="1" type="ORF">EDC14_1015123</name>
</gene>
<protein>
    <submittedName>
        <fullName evidence="1">Uncharacterized protein</fullName>
    </submittedName>
</protein>
<comment type="caution">
    <text evidence="1">The sequence shown here is derived from an EMBL/GenBank/DDBJ whole genome shotgun (WGS) entry which is preliminary data.</text>
</comment>